<dbReference type="AlphaFoldDB" id="A0AAE4I7C7"/>
<reference evidence="1" key="1">
    <citation type="submission" date="2023-10" db="EMBL/GenBank/DDBJ databases">
        <title>Genome of Potential pathogenic bacteria in Crohn's disease.</title>
        <authorList>
            <person name="Rodriguez-Palacios A."/>
        </authorList>
    </citation>
    <scope>NUCLEOTIDE SEQUENCE</scope>
    <source>
        <strain evidence="1">CavFT-hAR11</strain>
    </source>
</reference>
<gene>
    <name evidence="1" type="ORF">RVH43_05005</name>
</gene>
<dbReference type="SUPFAM" id="SSF51735">
    <property type="entry name" value="NAD(P)-binding Rossmann-fold domains"/>
    <property type="match status" value="1"/>
</dbReference>
<evidence type="ECO:0000313" key="2">
    <source>
        <dbReference type="Proteomes" id="UP001181239"/>
    </source>
</evidence>
<dbReference type="PANTHER" id="PTHR13812">
    <property type="entry name" value="KETIMINE REDUCTASE MU-CRYSTALLIN"/>
    <property type="match status" value="1"/>
</dbReference>
<dbReference type="RefSeq" id="WP_229096976.1">
    <property type="nucleotide sequence ID" value="NZ_DAWDOG010000052.1"/>
</dbReference>
<comment type="caution">
    <text evidence="1">The sequence shown here is derived from an EMBL/GenBank/DDBJ whole genome shotgun (WGS) entry which is preliminary data.</text>
</comment>
<dbReference type="EMBL" id="JAWDET010000006">
    <property type="protein sequence ID" value="MDU0240001.1"/>
    <property type="molecule type" value="Genomic_DNA"/>
</dbReference>
<sequence length="321" mass="36424">MMGREVLVIQNRDIYGLNISPLECVKWVDESFRLKALAQLPPKMSVHPQGNDFFTSMPCCLPSSYGVFGMKVVHRILGATPSLGSEILLYDSKSGQLQALIDGDWITTMRTGAVAALSIQHLQRTNTDTYSFMGLGNTARATALCLLSIFSDKKLKFRLLRYKTQAESFIERFKEVNNVSFEIVDTIDHLVSGADVLISCITDAQNLICENNELYRKGLLLVPIHTRGFQNCDLFFDKVYGDDTGHVSGFRYFDRFKEFDEFGNILIGKNRGRENDEQRIVVYNIGLGLHDVVFAYKIHCLLKNTVSTSFILDKEDEKFWI</sequence>
<dbReference type="InterPro" id="IPR036291">
    <property type="entry name" value="NAD(P)-bd_dom_sf"/>
</dbReference>
<dbReference type="Gene3D" id="3.40.50.720">
    <property type="entry name" value="NAD(P)-binding Rossmann-like Domain"/>
    <property type="match status" value="1"/>
</dbReference>
<dbReference type="PANTHER" id="PTHR13812:SF19">
    <property type="entry name" value="KETIMINE REDUCTASE MU-CRYSTALLIN"/>
    <property type="match status" value="1"/>
</dbReference>
<protein>
    <submittedName>
        <fullName evidence="1">Ornithine cyclodeaminase</fullName>
    </submittedName>
</protein>
<dbReference type="GO" id="GO:0005737">
    <property type="term" value="C:cytoplasm"/>
    <property type="evidence" value="ECO:0007669"/>
    <property type="project" value="TreeGrafter"/>
</dbReference>
<dbReference type="Proteomes" id="UP001181239">
    <property type="component" value="Unassembled WGS sequence"/>
</dbReference>
<dbReference type="Pfam" id="PF02423">
    <property type="entry name" value="OCD_Mu_crystall"/>
    <property type="match status" value="1"/>
</dbReference>
<proteinExistence type="predicted"/>
<accession>A0AAE4I7C7</accession>
<organism evidence="1 2">
    <name type="scientific">Phocaeicola vulgatus</name>
    <name type="common">Bacteroides vulgatus</name>
    <dbReference type="NCBI Taxonomy" id="821"/>
    <lineage>
        <taxon>Bacteria</taxon>
        <taxon>Pseudomonadati</taxon>
        <taxon>Bacteroidota</taxon>
        <taxon>Bacteroidia</taxon>
        <taxon>Bacteroidales</taxon>
        <taxon>Bacteroidaceae</taxon>
        <taxon>Phocaeicola</taxon>
    </lineage>
</organism>
<dbReference type="InterPro" id="IPR003462">
    <property type="entry name" value="ODC_Mu_crystall"/>
</dbReference>
<name>A0AAE4I7C7_PHOVU</name>
<evidence type="ECO:0000313" key="1">
    <source>
        <dbReference type="EMBL" id="MDU0240001.1"/>
    </source>
</evidence>
<dbReference type="Gene3D" id="3.30.1780.10">
    <property type="entry name" value="ornithine cyclodeaminase, domain 1"/>
    <property type="match status" value="1"/>
</dbReference>
<dbReference type="InterPro" id="IPR023401">
    <property type="entry name" value="ODC_N"/>
</dbReference>